<evidence type="ECO:0000256" key="1">
    <source>
        <dbReference type="SAM" id="MobiDB-lite"/>
    </source>
</evidence>
<gene>
    <name evidence="2" type="ORF">PMAYCL1PPCAC_32448</name>
</gene>
<feature type="region of interest" description="Disordered" evidence="1">
    <location>
        <begin position="1"/>
        <end position="30"/>
    </location>
</feature>
<evidence type="ECO:0000313" key="3">
    <source>
        <dbReference type="Proteomes" id="UP001328107"/>
    </source>
</evidence>
<dbReference type="AlphaFoldDB" id="A0AAN5DEU7"/>
<sequence length="101" mass="10739">QAKNDIKDDVNKGIEDDVDSVEASEAGGDALDNVEELDVVVEERGRESLPLQVDQLSHGEQLLPVEVAVVPQPEQRDDVGDAKSQLQPGDETDAVGVAGVH</sequence>
<feature type="non-terminal residue" evidence="2">
    <location>
        <position position="1"/>
    </location>
</feature>
<accession>A0AAN5DEU7</accession>
<dbReference type="Proteomes" id="UP001328107">
    <property type="component" value="Unassembled WGS sequence"/>
</dbReference>
<evidence type="ECO:0000313" key="2">
    <source>
        <dbReference type="EMBL" id="GMR62253.1"/>
    </source>
</evidence>
<organism evidence="2 3">
    <name type="scientific">Pristionchus mayeri</name>
    <dbReference type="NCBI Taxonomy" id="1317129"/>
    <lineage>
        <taxon>Eukaryota</taxon>
        <taxon>Metazoa</taxon>
        <taxon>Ecdysozoa</taxon>
        <taxon>Nematoda</taxon>
        <taxon>Chromadorea</taxon>
        <taxon>Rhabditida</taxon>
        <taxon>Rhabditina</taxon>
        <taxon>Diplogasteromorpha</taxon>
        <taxon>Diplogasteroidea</taxon>
        <taxon>Neodiplogasteridae</taxon>
        <taxon>Pristionchus</taxon>
    </lineage>
</organism>
<keyword evidence="3" id="KW-1185">Reference proteome</keyword>
<protein>
    <submittedName>
        <fullName evidence="2">Uncharacterized protein</fullName>
    </submittedName>
</protein>
<reference evidence="3" key="1">
    <citation type="submission" date="2022-10" db="EMBL/GenBank/DDBJ databases">
        <title>Genome assembly of Pristionchus species.</title>
        <authorList>
            <person name="Yoshida K."/>
            <person name="Sommer R.J."/>
        </authorList>
    </citation>
    <scope>NUCLEOTIDE SEQUENCE [LARGE SCALE GENOMIC DNA]</scope>
    <source>
        <strain evidence="3">RS5460</strain>
    </source>
</reference>
<comment type="caution">
    <text evidence="2">The sequence shown here is derived from an EMBL/GenBank/DDBJ whole genome shotgun (WGS) entry which is preliminary data.</text>
</comment>
<feature type="non-terminal residue" evidence="2">
    <location>
        <position position="101"/>
    </location>
</feature>
<feature type="compositionally biased region" description="Basic and acidic residues" evidence="1">
    <location>
        <begin position="1"/>
        <end position="15"/>
    </location>
</feature>
<proteinExistence type="predicted"/>
<name>A0AAN5DEU7_9BILA</name>
<dbReference type="EMBL" id="BTRK01000006">
    <property type="protein sequence ID" value="GMR62253.1"/>
    <property type="molecule type" value="Genomic_DNA"/>
</dbReference>
<feature type="region of interest" description="Disordered" evidence="1">
    <location>
        <begin position="73"/>
        <end position="101"/>
    </location>
</feature>